<keyword evidence="1" id="KW-0472">Membrane</keyword>
<comment type="caution">
    <text evidence="2">The sequence shown here is derived from an EMBL/GenBank/DDBJ whole genome shotgun (WGS) entry which is preliminary data.</text>
</comment>
<dbReference type="EMBL" id="AYKG01000023">
    <property type="protein sequence ID" value="ROO28110.1"/>
    <property type="molecule type" value="Genomic_DNA"/>
</dbReference>
<evidence type="ECO:0000313" key="3">
    <source>
        <dbReference type="Proteomes" id="UP000285310"/>
    </source>
</evidence>
<dbReference type="AlphaFoldDB" id="A0A423PR95"/>
<feature type="transmembrane region" description="Helical" evidence="1">
    <location>
        <begin position="183"/>
        <end position="201"/>
    </location>
</feature>
<dbReference type="InterPro" id="IPR019629">
    <property type="entry name" value="Uncharacterised_HI1736/YgjV"/>
</dbReference>
<reference evidence="2 3" key="1">
    <citation type="submission" date="2013-10" db="EMBL/GenBank/DDBJ databases">
        <title>Salinisphaera japonica YTM-1 Genome Sequencing.</title>
        <authorList>
            <person name="Lai Q."/>
            <person name="Li C."/>
            <person name="Shao Z."/>
        </authorList>
    </citation>
    <scope>NUCLEOTIDE SEQUENCE [LARGE SCALE GENOMIC DNA]</scope>
    <source>
        <strain evidence="2 3">YTM-1</strain>
    </source>
</reference>
<gene>
    <name evidence="2" type="ORF">SAJA_08640</name>
</gene>
<keyword evidence="1" id="KW-1133">Transmembrane helix</keyword>
<evidence type="ECO:0000313" key="2">
    <source>
        <dbReference type="EMBL" id="ROO28110.1"/>
    </source>
</evidence>
<feature type="transmembrane region" description="Helical" evidence="1">
    <location>
        <begin position="75"/>
        <end position="102"/>
    </location>
</feature>
<accession>A0A423PR95</accession>
<dbReference type="Pfam" id="PF10688">
    <property type="entry name" value="Imp-YgjV"/>
    <property type="match status" value="1"/>
</dbReference>
<keyword evidence="1" id="KW-0812">Transmembrane</keyword>
<protein>
    <submittedName>
        <fullName evidence="2">Membrane protein</fullName>
    </submittedName>
</protein>
<dbReference type="Proteomes" id="UP000285310">
    <property type="component" value="Unassembled WGS sequence"/>
</dbReference>
<organism evidence="2 3">
    <name type="scientific">Salinisphaera japonica YTM-1</name>
    <dbReference type="NCBI Taxonomy" id="1209778"/>
    <lineage>
        <taxon>Bacteria</taxon>
        <taxon>Pseudomonadati</taxon>
        <taxon>Pseudomonadota</taxon>
        <taxon>Gammaproteobacteria</taxon>
        <taxon>Salinisphaerales</taxon>
        <taxon>Salinisphaeraceae</taxon>
        <taxon>Salinisphaera</taxon>
    </lineage>
</organism>
<evidence type="ECO:0000256" key="1">
    <source>
        <dbReference type="SAM" id="Phobius"/>
    </source>
</evidence>
<feature type="transmembrane region" description="Helical" evidence="1">
    <location>
        <begin position="114"/>
        <end position="131"/>
    </location>
</feature>
<dbReference type="FunCoup" id="A0A423PR95">
    <property type="interactions" value="31"/>
</dbReference>
<name>A0A423PR95_9GAMM</name>
<feature type="transmembrane region" description="Helical" evidence="1">
    <location>
        <begin position="42"/>
        <end position="63"/>
    </location>
</feature>
<proteinExistence type="predicted"/>
<keyword evidence="3" id="KW-1185">Reference proteome</keyword>
<sequence>MSGASAGYRAFSSSHELVRGRVIGQLVGRIPMDDAVFDDISWAWWAGQGFGLAALVLCVLGFASRHDERLFLRLLLANVAFTLQFALLGSWVAAGITALIVLRIQLVRRYKGSWLVMSGMLVATLVVALPGLGSLHALWPLAAGLIGTLAMFMFEGIPMRWLLAVAAFCWVMANLLVGSIGGTAAEILILVTNLVTIGRLMRARRSRVS</sequence>
<feature type="transmembrane region" description="Helical" evidence="1">
    <location>
        <begin position="137"/>
        <end position="154"/>
    </location>
</feature>
<dbReference type="InParanoid" id="A0A423PR95"/>